<feature type="compositionally biased region" description="Low complexity" evidence="2">
    <location>
        <begin position="43"/>
        <end position="58"/>
    </location>
</feature>
<feature type="region of interest" description="Disordered" evidence="2">
    <location>
        <begin position="281"/>
        <end position="305"/>
    </location>
</feature>
<dbReference type="PANTHER" id="PTHR46580:SF4">
    <property type="entry name" value="ATP_GTP-BINDING PROTEIN"/>
    <property type="match status" value="1"/>
</dbReference>
<evidence type="ECO:0000256" key="3">
    <source>
        <dbReference type="SAM" id="SignalP"/>
    </source>
</evidence>
<dbReference type="Pfam" id="PF13517">
    <property type="entry name" value="FG-GAP_3"/>
    <property type="match status" value="1"/>
</dbReference>
<dbReference type="EMBL" id="LMWV01000020">
    <property type="protein sequence ID" value="KUN64299.1"/>
    <property type="molecule type" value="Genomic_DNA"/>
</dbReference>
<comment type="caution">
    <text evidence="4">The sequence shown here is derived from an EMBL/GenBank/DDBJ whole genome shotgun (WGS) entry which is preliminary data.</text>
</comment>
<dbReference type="SUPFAM" id="SSF69318">
    <property type="entry name" value="Integrin alpha N-terminal domain"/>
    <property type="match status" value="1"/>
</dbReference>
<dbReference type="InterPro" id="IPR028994">
    <property type="entry name" value="Integrin_alpha_N"/>
</dbReference>
<evidence type="ECO:0000313" key="4">
    <source>
        <dbReference type="EMBL" id="KUN64299.1"/>
    </source>
</evidence>
<dbReference type="Proteomes" id="UP000054375">
    <property type="component" value="Unassembled WGS sequence"/>
</dbReference>
<dbReference type="Gene3D" id="2.130.10.130">
    <property type="entry name" value="Integrin alpha, N-terminal"/>
    <property type="match status" value="1"/>
</dbReference>
<feature type="chain" id="PRO_5038938093" description="VCBS repeat protein" evidence="3">
    <location>
        <begin position="37"/>
        <end position="1069"/>
    </location>
</feature>
<name>A0A101RYU9_9ACTN</name>
<accession>A0A101RYU9</accession>
<organism evidence="4 5">
    <name type="scientific">Streptomyces griseorubiginosus</name>
    <dbReference type="NCBI Taxonomy" id="67304"/>
    <lineage>
        <taxon>Bacteria</taxon>
        <taxon>Bacillati</taxon>
        <taxon>Actinomycetota</taxon>
        <taxon>Actinomycetes</taxon>
        <taxon>Kitasatosporales</taxon>
        <taxon>Streptomycetaceae</taxon>
        <taxon>Streptomyces</taxon>
    </lineage>
</organism>
<reference evidence="4 5" key="1">
    <citation type="submission" date="2015-10" db="EMBL/GenBank/DDBJ databases">
        <title>Draft genome sequence of Streptomyces griseorubiginosus DSM 40469, type strain for the species Streptomyces griseorubiginosus.</title>
        <authorList>
            <person name="Ruckert C."/>
            <person name="Winkler A."/>
            <person name="Kalinowski J."/>
            <person name="Kampfer P."/>
            <person name="Glaeser S."/>
        </authorList>
    </citation>
    <scope>NUCLEOTIDE SEQUENCE [LARGE SCALE GENOMIC DNA]</scope>
    <source>
        <strain evidence="4 5">DSM 40469</strain>
    </source>
</reference>
<dbReference type="AlphaFoldDB" id="A0A101RYU9"/>
<dbReference type="RefSeq" id="WP_062241100.1">
    <property type="nucleotide sequence ID" value="NZ_JBIBHB010000004.1"/>
</dbReference>
<protein>
    <recommendedName>
        <fullName evidence="6">VCBS repeat protein</fullName>
    </recommendedName>
</protein>
<dbReference type="PANTHER" id="PTHR46580">
    <property type="entry name" value="SENSOR KINASE-RELATED"/>
    <property type="match status" value="1"/>
</dbReference>
<evidence type="ECO:0008006" key="6">
    <source>
        <dbReference type="Google" id="ProtNLM"/>
    </source>
</evidence>
<evidence type="ECO:0000256" key="2">
    <source>
        <dbReference type="SAM" id="MobiDB-lite"/>
    </source>
</evidence>
<gene>
    <name evidence="4" type="ORF">AQJ54_25105</name>
</gene>
<feature type="region of interest" description="Disordered" evidence="2">
    <location>
        <begin position="43"/>
        <end position="82"/>
    </location>
</feature>
<evidence type="ECO:0000313" key="5">
    <source>
        <dbReference type="Proteomes" id="UP000054375"/>
    </source>
</evidence>
<feature type="signal peptide" evidence="3">
    <location>
        <begin position="1"/>
        <end position="36"/>
    </location>
</feature>
<evidence type="ECO:0000256" key="1">
    <source>
        <dbReference type="ARBA" id="ARBA00022729"/>
    </source>
</evidence>
<sequence length="1069" mass="110694">MIHSSLPRRLRRRSPALVAATAVAAALLVPVAAARADTAPTTTTAAVQQAEDTAAAQASETGHPVPVDSATTPTSTLTAQPDGTFTQEISSEPERVQHDGSWVPLDATLRLNGDGGYSPAASTTGLTLSAGGTAPLATLDNGGRQLSVFWPTALPAPTVTGDSALYTNVLPDIDLKVTADDQGGFAEVLVVKTAAAAANPALAHLALTTIGTGVTVAADHAGNLTATDTTTGAEVFHAPAPLMWDSSPGTGTTSATDSATATATKTVKSAAFTTDAQTSGIRATAADASPKTDDLSNGPAPGSRQAQVAVAVDGDGQVQLTPDQSLLTSANPAHFPVYIDPTWVSVTKDSAAYTYVQSAYPDTSRYNAAGTDPGAGDQDWTSPTGKERTYYQFSIGTTMGDKHIHQALLNVTQTYSADWSCTKYTVTELNVAHIGTSTTWNNQPGTYTQTDSRAFTGSNNDGCAGDTKQAFDVTGSVAADGDGTVTYRLTGSETNRDAFKRFAKEATLTIDYNTAPNTPTATTSSPMPLNSDGTTNYGCTSSTYGWIGKNNGVTLSGHVSDPDGDKQNIRGQFAFWDKGGDGTATASNLISTGDSDGDSASVSGSGGTVHITVSPTTHPLKDGHLYGWHVRADDTIDQSAETDNCYFWYDATAPTGPTITSEDFPADGSGTAHAGDAGTFLFSSTDPVPTGAKASGLDHYDWSTSSAADLADDGGTHATGWIGIVHYTPTAWGTNTLWVAAVDKAGNESQPVAYHFYVPENPTGSVHPGDVDNDGRPDLLAGDSASGNLALIHTDQETHAAPATAADAAAAPTAADGTSTWADTLIAHRSSSTHSTTGAWVDDLWAYKNGHLWLYSNNINNDGGLAGNGNRYYTKNNRIAITRPACVTGDCTGYTSDWSAVTQLIAPGDVDGDGDPDLLTVENSKLWLFLGSNAGKVTEARKLGDSGWSGYTVLAPGDINADGHADLWTRKNDTGEIYQYPISVGTTIALGARTQITTGAFTQTSRPLAASPGDQNGDGLPDLYTVIVSGSDRSLWANMGQSPDSNGYTLGAHNVVSTNTFWNTVTDIA</sequence>
<feature type="compositionally biased region" description="Polar residues" evidence="2">
    <location>
        <begin position="69"/>
        <end position="82"/>
    </location>
</feature>
<keyword evidence="5" id="KW-1185">Reference proteome</keyword>
<keyword evidence="1 3" id="KW-0732">Signal</keyword>
<dbReference type="InterPro" id="IPR013517">
    <property type="entry name" value="FG-GAP"/>
</dbReference>
<proteinExistence type="predicted"/>